<keyword evidence="6" id="KW-1185">Reference proteome</keyword>
<dbReference type="STRING" id="1314778.A0A5C3NZI9"/>
<dbReference type="InterPro" id="IPR036390">
    <property type="entry name" value="WH_DNA-bd_sf"/>
</dbReference>
<dbReference type="PROSITE" id="PS50250">
    <property type="entry name" value="PCI"/>
    <property type="match status" value="1"/>
</dbReference>
<evidence type="ECO:0000313" key="5">
    <source>
        <dbReference type="EMBL" id="TFK82835.1"/>
    </source>
</evidence>
<evidence type="ECO:0000259" key="4">
    <source>
        <dbReference type="PROSITE" id="PS50250"/>
    </source>
</evidence>
<keyword evidence="3" id="KW-0648">Protein biosynthesis</keyword>
<keyword evidence="1" id="KW-0963">Cytoplasm</keyword>
<evidence type="ECO:0000313" key="6">
    <source>
        <dbReference type="Proteomes" id="UP000308197"/>
    </source>
</evidence>
<dbReference type="Pfam" id="PF01399">
    <property type="entry name" value="PCI"/>
    <property type="match status" value="1"/>
</dbReference>
<dbReference type="InParanoid" id="A0A5C3NZI9"/>
<evidence type="ECO:0000256" key="1">
    <source>
        <dbReference type="ARBA" id="ARBA00022490"/>
    </source>
</evidence>
<feature type="non-terminal residue" evidence="5">
    <location>
        <position position="1"/>
    </location>
</feature>
<dbReference type="InterPro" id="IPR016650">
    <property type="entry name" value="eIF3e"/>
</dbReference>
<dbReference type="SMART" id="SM00088">
    <property type="entry name" value="PINT"/>
    <property type="match status" value="1"/>
</dbReference>
<dbReference type="AlphaFoldDB" id="A0A5C3NZI9"/>
<dbReference type="EMBL" id="ML211445">
    <property type="protein sequence ID" value="TFK82835.1"/>
    <property type="molecule type" value="Genomic_DNA"/>
</dbReference>
<dbReference type="InterPro" id="IPR000717">
    <property type="entry name" value="PCI_dom"/>
</dbReference>
<proteinExistence type="predicted"/>
<keyword evidence="2" id="KW-0396">Initiation factor</keyword>
<dbReference type="PANTHER" id="PTHR10317">
    <property type="entry name" value="EUKARYOTIC TRANSLATION INITIATION FACTOR 3 SUBUNIT E"/>
    <property type="match status" value="1"/>
</dbReference>
<accession>A0A5C3NZI9</accession>
<sequence length="128" mass="14545">KAETIVANDFFLGEFREEFMDNARYLISEAYCRIHQRIDIADLSERLNLSRDEGEKWIVNLIRETRMGADAKIDLEKNVIEIHRPPLPIYQTVIEKTRGLAFRTQALGAAMSRTQGAPEAAPAVVEAQ</sequence>
<protein>
    <recommendedName>
        <fullName evidence="4">PCI domain-containing protein</fullName>
    </recommendedName>
</protein>
<gene>
    <name evidence="5" type="ORF">K466DRAFT_499561</name>
</gene>
<evidence type="ECO:0000256" key="2">
    <source>
        <dbReference type="ARBA" id="ARBA00022540"/>
    </source>
</evidence>
<dbReference type="GO" id="GO:0003743">
    <property type="term" value="F:translation initiation factor activity"/>
    <property type="evidence" value="ECO:0007669"/>
    <property type="project" value="UniProtKB-KW"/>
</dbReference>
<dbReference type="Pfam" id="PF21357">
    <property type="entry name" value="EIF3E_C"/>
    <property type="match status" value="1"/>
</dbReference>
<evidence type="ECO:0000256" key="3">
    <source>
        <dbReference type="ARBA" id="ARBA00022917"/>
    </source>
</evidence>
<dbReference type="SUPFAM" id="SSF46785">
    <property type="entry name" value="Winged helix' DNA-binding domain"/>
    <property type="match status" value="1"/>
</dbReference>
<dbReference type="GO" id="GO:0005852">
    <property type="term" value="C:eukaryotic translation initiation factor 3 complex"/>
    <property type="evidence" value="ECO:0007669"/>
    <property type="project" value="InterPro"/>
</dbReference>
<dbReference type="Proteomes" id="UP000308197">
    <property type="component" value="Unassembled WGS sequence"/>
</dbReference>
<reference evidence="5 6" key="1">
    <citation type="journal article" date="2019" name="Nat. Ecol. Evol.">
        <title>Megaphylogeny resolves global patterns of mushroom evolution.</title>
        <authorList>
            <person name="Varga T."/>
            <person name="Krizsan K."/>
            <person name="Foldi C."/>
            <person name="Dima B."/>
            <person name="Sanchez-Garcia M."/>
            <person name="Sanchez-Ramirez S."/>
            <person name="Szollosi G.J."/>
            <person name="Szarkandi J.G."/>
            <person name="Papp V."/>
            <person name="Albert L."/>
            <person name="Andreopoulos W."/>
            <person name="Angelini C."/>
            <person name="Antonin V."/>
            <person name="Barry K.W."/>
            <person name="Bougher N.L."/>
            <person name="Buchanan P."/>
            <person name="Buyck B."/>
            <person name="Bense V."/>
            <person name="Catcheside P."/>
            <person name="Chovatia M."/>
            <person name="Cooper J."/>
            <person name="Damon W."/>
            <person name="Desjardin D."/>
            <person name="Finy P."/>
            <person name="Geml J."/>
            <person name="Haridas S."/>
            <person name="Hughes K."/>
            <person name="Justo A."/>
            <person name="Karasinski D."/>
            <person name="Kautmanova I."/>
            <person name="Kiss B."/>
            <person name="Kocsube S."/>
            <person name="Kotiranta H."/>
            <person name="LaButti K.M."/>
            <person name="Lechner B.E."/>
            <person name="Liimatainen K."/>
            <person name="Lipzen A."/>
            <person name="Lukacs Z."/>
            <person name="Mihaltcheva S."/>
            <person name="Morgado L.N."/>
            <person name="Niskanen T."/>
            <person name="Noordeloos M.E."/>
            <person name="Ohm R.A."/>
            <person name="Ortiz-Santana B."/>
            <person name="Ovrebo C."/>
            <person name="Racz N."/>
            <person name="Riley R."/>
            <person name="Savchenko A."/>
            <person name="Shiryaev A."/>
            <person name="Soop K."/>
            <person name="Spirin V."/>
            <person name="Szebenyi C."/>
            <person name="Tomsovsky M."/>
            <person name="Tulloss R.E."/>
            <person name="Uehling J."/>
            <person name="Grigoriev I.V."/>
            <person name="Vagvolgyi C."/>
            <person name="Papp T."/>
            <person name="Martin F.M."/>
            <person name="Miettinen O."/>
            <person name="Hibbett D.S."/>
            <person name="Nagy L.G."/>
        </authorList>
    </citation>
    <scope>NUCLEOTIDE SEQUENCE [LARGE SCALE GENOMIC DNA]</scope>
    <source>
        <strain evidence="5 6">HHB13444</strain>
    </source>
</reference>
<organism evidence="5 6">
    <name type="scientific">Polyporus arcularius HHB13444</name>
    <dbReference type="NCBI Taxonomy" id="1314778"/>
    <lineage>
        <taxon>Eukaryota</taxon>
        <taxon>Fungi</taxon>
        <taxon>Dikarya</taxon>
        <taxon>Basidiomycota</taxon>
        <taxon>Agaricomycotina</taxon>
        <taxon>Agaricomycetes</taxon>
        <taxon>Polyporales</taxon>
        <taxon>Polyporaceae</taxon>
        <taxon>Polyporus</taxon>
    </lineage>
</organism>
<name>A0A5C3NZI9_9APHY</name>
<feature type="domain" description="PCI" evidence="4">
    <location>
        <begin position="1"/>
        <end position="87"/>
    </location>
</feature>